<dbReference type="AlphaFoldDB" id="A0A9Q1F9X0"/>
<comment type="caution">
    <text evidence="16">The sequence shown here is derived from an EMBL/GenBank/DDBJ whole genome shotgun (WGS) entry which is preliminary data.</text>
</comment>
<evidence type="ECO:0000256" key="8">
    <source>
        <dbReference type="ARBA" id="ARBA00022840"/>
    </source>
</evidence>
<feature type="transmembrane region" description="Helical" evidence="14">
    <location>
        <begin position="217"/>
        <end position="235"/>
    </location>
</feature>
<evidence type="ECO:0000256" key="6">
    <source>
        <dbReference type="ARBA" id="ARBA00022737"/>
    </source>
</evidence>
<keyword evidence="9" id="KW-1278">Translocase</keyword>
<dbReference type="InterPro" id="IPR036640">
    <property type="entry name" value="ABC1_TM_sf"/>
</dbReference>
<keyword evidence="7" id="KW-0547">Nucleotide-binding</keyword>
<evidence type="ECO:0000256" key="13">
    <source>
        <dbReference type="SAM" id="MobiDB-lite"/>
    </source>
</evidence>
<keyword evidence="3" id="KW-0813">Transport</keyword>
<dbReference type="EMBL" id="JAINUF010000007">
    <property type="protein sequence ID" value="KAJ8353932.1"/>
    <property type="molecule type" value="Genomic_DNA"/>
</dbReference>
<evidence type="ECO:0000259" key="15">
    <source>
        <dbReference type="PROSITE" id="PS50929"/>
    </source>
</evidence>
<accession>A0A9Q1F9X0</accession>
<dbReference type="OrthoDB" id="6500128at2759"/>
<sequence length="405" mass="44182">MKSKNSKVVAMEKEKVEQNGDISEAKEKEKPKEKMEMVSPLAIFRYADRLDIFLMVVGLLMAMANGAVLPVMAVVFGDMTDSFVDDAKNLTHPSNGTSPSNGTTVTVEPLGDQMARHAVYYSIMGAVVLVAAYLQVATWTLAAGRQVKRLRKLFFHAIVQQEIGWFDVNETGQLNTRLTDDIYKINEGIGDKLGMLIQSTTSFLTGFVVGFVKGWKLTLVILAISPALGISGAVLSKLMTSYTSKEQTAYAKAGAVAEEVLSAVRTVIAFSGQRKEIERYHRNLEDAKNVGVKKAITGNIALGLTFLIIYLSYALAFWYGSTLIIAGEYTIGSMLAVFFAVIIGAFALGQTTPNIQSFASARGAAHKVYAIIDHLMMFGEAPGVARQISTLPWREHFKLAKVSLQ</sequence>
<name>A0A9Q1F9X0_SYNKA</name>
<evidence type="ECO:0000256" key="5">
    <source>
        <dbReference type="ARBA" id="ARBA00022692"/>
    </source>
</evidence>
<dbReference type="FunFam" id="1.20.1560.10:FF:000018">
    <property type="entry name" value="ATP-binding cassette subfamily B member 11"/>
    <property type="match status" value="1"/>
</dbReference>
<dbReference type="InterPro" id="IPR039421">
    <property type="entry name" value="Type_1_exporter"/>
</dbReference>
<keyword evidence="17" id="KW-1185">Reference proteome</keyword>
<evidence type="ECO:0000256" key="4">
    <source>
        <dbReference type="ARBA" id="ARBA00022553"/>
    </source>
</evidence>
<dbReference type="GO" id="GO:0015421">
    <property type="term" value="F:ABC-type oligopeptide transporter activity"/>
    <property type="evidence" value="ECO:0007669"/>
    <property type="project" value="TreeGrafter"/>
</dbReference>
<evidence type="ECO:0000256" key="3">
    <source>
        <dbReference type="ARBA" id="ARBA00022448"/>
    </source>
</evidence>
<keyword evidence="5 14" id="KW-0812">Transmembrane</keyword>
<feature type="compositionally biased region" description="Basic and acidic residues" evidence="13">
    <location>
        <begin position="10"/>
        <end position="31"/>
    </location>
</feature>
<dbReference type="PROSITE" id="PS50929">
    <property type="entry name" value="ABC_TM1F"/>
    <property type="match status" value="1"/>
</dbReference>
<dbReference type="PANTHER" id="PTHR43394">
    <property type="entry name" value="ATP-DEPENDENT PERMEASE MDL1, MITOCHONDRIAL"/>
    <property type="match status" value="1"/>
</dbReference>
<evidence type="ECO:0000256" key="2">
    <source>
        <dbReference type="ARBA" id="ARBA00007577"/>
    </source>
</evidence>
<feature type="region of interest" description="Disordered" evidence="13">
    <location>
        <begin position="1"/>
        <end position="31"/>
    </location>
</feature>
<dbReference type="GO" id="GO:0090374">
    <property type="term" value="P:oligopeptide export from mitochondrion"/>
    <property type="evidence" value="ECO:0007669"/>
    <property type="project" value="TreeGrafter"/>
</dbReference>
<evidence type="ECO:0000256" key="14">
    <source>
        <dbReference type="SAM" id="Phobius"/>
    </source>
</evidence>
<gene>
    <name evidence="16" type="ORF">SKAU_G00214990</name>
</gene>
<feature type="domain" description="ABC transmembrane type-1" evidence="15">
    <location>
        <begin position="56"/>
        <end position="360"/>
    </location>
</feature>
<keyword evidence="11 14" id="KW-0472">Membrane</keyword>
<evidence type="ECO:0000313" key="16">
    <source>
        <dbReference type="EMBL" id="KAJ8353932.1"/>
    </source>
</evidence>
<dbReference type="Gene3D" id="1.20.1560.10">
    <property type="entry name" value="ABC transporter type 1, transmembrane domain"/>
    <property type="match status" value="1"/>
</dbReference>
<keyword evidence="12" id="KW-0325">Glycoprotein</keyword>
<feature type="transmembrane region" description="Helical" evidence="14">
    <location>
        <begin position="300"/>
        <end position="319"/>
    </location>
</feature>
<dbReference type="Proteomes" id="UP001152622">
    <property type="component" value="Chromosome 7"/>
</dbReference>
<feature type="transmembrane region" description="Helical" evidence="14">
    <location>
        <begin position="193"/>
        <end position="211"/>
    </location>
</feature>
<keyword evidence="10 14" id="KW-1133">Transmembrane helix</keyword>
<comment type="similarity">
    <text evidence="2">Belongs to the ABC transporter superfamily. ABCB family. Multidrug resistance exporter (TC 3.A.1.201) subfamily.</text>
</comment>
<reference evidence="16" key="1">
    <citation type="journal article" date="2023" name="Science">
        <title>Genome structures resolve the early diversification of teleost fishes.</title>
        <authorList>
            <person name="Parey E."/>
            <person name="Louis A."/>
            <person name="Montfort J."/>
            <person name="Bouchez O."/>
            <person name="Roques C."/>
            <person name="Iampietro C."/>
            <person name="Lluch J."/>
            <person name="Castinel A."/>
            <person name="Donnadieu C."/>
            <person name="Desvignes T."/>
            <person name="Floi Bucao C."/>
            <person name="Jouanno E."/>
            <person name="Wen M."/>
            <person name="Mejri S."/>
            <person name="Dirks R."/>
            <person name="Jansen H."/>
            <person name="Henkel C."/>
            <person name="Chen W.J."/>
            <person name="Zahm M."/>
            <person name="Cabau C."/>
            <person name="Klopp C."/>
            <person name="Thompson A.W."/>
            <person name="Robinson-Rechavi M."/>
            <person name="Braasch I."/>
            <person name="Lecointre G."/>
            <person name="Bobe J."/>
            <person name="Postlethwait J.H."/>
            <person name="Berthelot C."/>
            <person name="Roest Crollius H."/>
            <person name="Guiguen Y."/>
        </authorList>
    </citation>
    <scope>NUCLEOTIDE SEQUENCE</scope>
    <source>
        <strain evidence="16">WJC10195</strain>
    </source>
</reference>
<dbReference type="GO" id="GO:0005743">
    <property type="term" value="C:mitochondrial inner membrane"/>
    <property type="evidence" value="ECO:0007669"/>
    <property type="project" value="TreeGrafter"/>
</dbReference>
<feature type="transmembrane region" description="Helical" evidence="14">
    <location>
        <begin position="52"/>
        <end position="76"/>
    </location>
</feature>
<feature type="transmembrane region" description="Helical" evidence="14">
    <location>
        <begin position="118"/>
        <end position="142"/>
    </location>
</feature>
<proteinExistence type="inferred from homology"/>
<evidence type="ECO:0000256" key="11">
    <source>
        <dbReference type="ARBA" id="ARBA00023136"/>
    </source>
</evidence>
<dbReference type="SUPFAM" id="SSF90123">
    <property type="entry name" value="ABC transporter transmembrane region"/>
    <property type="match status" value="1"/>
</dbReference>
<evidence type="ECO:0000256" key="10">
    <source>
        <dbReference type="ARBA" id="ARBA00022989"/>
    </source>
</evidence>
<comment type="subcellular location">
    <subcellularLocation>
        <location evidence="1">Membrane</location>
        <topology evidence="1">Multi-pass membrane protein</topology>
    </subcellularLocation>
</comment>
<organism evidence="16 17">
    <name type="scientific">Synaphobranchus kaupii</name>
    <name type="common">Kaup's arrowtooth eel</name>
    <dbReference type="NCBI Taxonomy" id="118154"/>
    <lineage>
        <taxon>Eukaryota</taxon>
        <taxon>Metazoa</taxon>
        <taxon>Chordata</taxon>
        <taxon>Craniata</taxon>
        <taxon>Vertebrata</taxon>
        <taxon>Euteleostomi</taxon>
        <taxon>Actinopterygii</taxon>
        <taxon>Neopterygii</taxon>
        <taxon>Teleostei</taxon>
        <taxon>Anguilliformes</taxon>
        <taxon>Synaphobranchidae</taxon>
        <taxon>Synaphobranchus</taxon>
    </lineage>
</organism>
<dbReference type="InterPro" id="IPR011527">
    <property type="entry name" value="ABC1_TM_dom"/>
</dbReference>
<evidence type="ECO:0000256" key="1">
    <source>
        <dbReference type="ARBA" id="ARBA00004141"/>
    </source>
</evidence>
<evidence type="ECO:0000256" key="7">
    <source>
        <dbReference type="ARBA" id="ARBA00022741"/>
    </source>
</evidence>
<dbReference type="GO" id="GO:0005524">
    <property type="term" value="F:ATP binding"/>
    <property type="evidence" value="ECO:0007669"/>
    <property type="project" value="UniProtKB-KW"/>
</dbReference>
<dbReference type="Pfam" id="PF00664">
    <property type="entry name" value="ABC_membrane"/>
    <property type="match status" value="1"/>
</dbReference>
<dbReference type="PANTHER" id="PTHR43394:SF28">
    <property type="entry name" value="ATP-BINDING CASSETTE SUBFAMILY B MEMBER 1"/>
    <property type="match status" value="1"/>
</dbReference>
<evidence type="ECO:0000256" key="9">
    <source>
        <dbReference type="ARBA" id="ARBA00022967"/>
    </source>
</evidence>
<feature type="transmembrane region" description="Helical" evidence="14">
    <location>
        <begin position="331"/>
        <end position="349"/>
    </location>
</feature>
<evidence type="ECO:0000256" key="12">
    <source>
        <dbReference type="ARBA" id="ARBA00023180"/>
    </source>
</evidence>
<protein>
    <recommendedName>
        <fullName evidence="15">ABC transmembrane type-1 domain-containing protein</fullName>
    </recommendedName>
</protein>
<keyword evidence="8" id="KW-0067">ATP-binding</keyword>
<keyword evidence="4" id="KW-0597">Phosphoprotein</keyword>
<evidence type="ECO:0000313" key="17">
    <source>
        <dbReference type="Proteomes" id="UP001152622"/>
    </source>
</evidence>
<keyword evidence="6" id="KW-0677">Repeat</keyword>